<gene>
    <name evidence="1" type="ORF">EVEC_LOCUS10364</name>
</gene>
<organism evidence="3">
    <name type="scientific">Enterobius vermicularis</name>
    <name type="common">Human pinworm</name>
    <dbReference type="NCBI Taxonomy" id="51028"/>
    <lineage>
        <taxon>Eukaryota</taxon>
        <taxon>Metazoa</taxon>
        <taxon>Ecdysozoa</taxon>
        <taxon>Nematoda</taxon>
        <taxon>Chromadorea</taxon>
        <taxon>Rhabditida</taxon>
        <taxon>Spirurina</taxon>
        <taxon>Oxyuridomorpha</taxon>
        <taxon>Oxyuroidea</taxon>
        <taxon>Oxyuridae</taxon>
        <taxon>Enterobius</taxon>
    </lineage>
</organism>
<dbReference type="WBParaSite" id="EVEC_0001103901-mRNA-1">
    <property type="protein sequence ID" value="EVEC_0001103901-mRNA-1"/>
    <property type="gene ID" value="EVEC_0001103901"/>
</dbReference>
<protein>
    <submittedName>
        <fullName evidence="3">Carn_acyltransf domain-containing protein</fullName>
    </submittedName>
</protein>
<reference evidence="1 2" key="2">
    <citation type="submission" date="2018-10" db="EMBL/GenBank/DDBJ databases">
        <authorList>
            <consortium name="Pathogen Informatics"/>
        </authorList>
    </citation>
    <scope>NUCLEOTIDE SEQUENCE [LARGE SCALE GENOMIC DNA]</scope>
</reference>
<sequence>MPTVSSPDVSSHFSAEACNRFRMPFDPVVVHTLNLINYRRELKRNPSGNQALVVPEEYGRKPALLKPALEINFFSEKDPLFKE</sequence>
<dbReference type="EMBL" id="UXUI01010773">
    <property type="protein sequence ID" value="VDD95613.1"/>
    <property type="molecule type" value="Genomic_DNA"/>
</dbReference>
<dbReference type="AlphaFoldDB" id="A0A0N4VJL8"/>
<accession>A0A0N4VJL8</accession>
<keyword evidence="2" id="KW-1185">Reference proteome</keyword>
<evidence type="ECO:0000313" key="2">
    <source>
        <dbReference type="Proteomes" id="UP000274131"/>
    </source>
</evidence>
<name>A0A0N4VJL8_ENTVE</name>
<evidence type="ECO:0000313" key="1">
    <source>
        <dbReference type="EMBL" id="VDD95613.1"/>
    </source>
</evidence>
<evidence type="ECO:0000313" key="3">
    <source>
        <dbReference type="WBParaSite" id="EVEC_0001103901-mRNA-1"/>
    </source>
</evidence>
<dbReference type="Proteomes" id="UP000274131">
    <property type="component" value="Unassembled WGS sequence"/>
</dbReference>
<reference evidence="3" key="1">
    <citation type="submission" date="2017-02" db="UniProtKB">
        <authorList>
            <consortium name="WormBaseParasite"/>
        </authorList>
    </citation>
    <scope>IDENTIFICATION</scope>
</reference>
<proteinExistence type="predicted"/>